<name>A0AC59YTC1_RANTA</name>
<dbReference type="Proteomes" id="UP001162501">
    <property type="component" value="Chromosome 2"/>
</dbReference>
<dbReference type="EMBL" id="OX596086">
    <property type="protein sequence ID" value="CAM9940718.1"/>
    <property type="molecule type" value="Genomic_DNA"/>
</dbReference>
<organism evidence="1 2">
    <name type="scientific">Rangifer tarandus platyrhynchus</name>
    <name type="common">Svalbard reindeer</name>
    <dbReference type="NCBI Taxonomy" id="3082113"/>
    <lineage>
        <taxon>Eukaryota</taxon>
        <taxon>Metazoa</taxon>
        <taxon>Chordata</taxon>
        <taxon>Craniata</taxon>
        <taxon>Vertebrata</taxon>
        <taxon>Euteleostomi</taxon>
        <taxon>Mammalia</taxon>
        <taxon>Eutheria</taxon>
        <taxon>Laurasiatheria</taxon>
        <taxon>Artiodactyla</taxon>
        <taxon>Ruminantia</taxon>
        <taxon>Pecora</taxon>
        <taxon>Cervidae</taxon>
        <taxon>Odocoileinae</taxon>
        <taxon>Rangifer</taxon>
    </lineage>
</organism>
<proteinExistence type="predicted"/>
<evidence type="ECO:0000313" key="2">
    <source>
        <dbReference type="Proteomes" id="UP001162501"/>
    </source>
</evidence>
<protein>
    <submittedName>
        <fullName evidence="1">Uncharacterized protein</fullName>
    </submittedName>
</protein>
<accession>A0AC59YTC1</accession>
<gene>
    <name evidence="1" type="ORF">MRATA1EN22A_LOCUS9679</name>
</gene>
<reference evidence="1" key="1">
    <citation type="submission" date="2023-05" db="EMBL/GenBank/DDBJ databases">
        <authorList>
            <consortium name="ELIXIR-Norway"/>
        </authorList>
    </citation>
    <scope>NUCLEOTIDE SEQUENCE</scope>
</reference>
<evidence type="ECO:0000313" key="1">
    <source>
        <dbReference type="EMBL" id="CAM9940718.1"/>
    </source>
</evidence>
<sequence>MSPGFPWGPLPPSAPPDTVLGGGALSVLGHRTGPGNGDPLTLLASPILGPTLTLPWDHIRHAAGPQGATENLVERI</sequence>
<reference evidence="1" key="2">
    <citation type="submission" date="2025-03" db="EMBL/GenBank/DDBJ databases">
        <authorList>
            <consortium name="ELIXIR-Norway"/>
            <consortium name="Elixir Norway"/>
        </authorList>
    </citation>
    <scope>NUCLEOTIDE SEQUENCE</scope>
</reference>